<dbReference type="NCBIfam" id="TIGR03317">
    <property type="entry name" value="ygfZ_signature"/>
    <property type="match status" value="1"/>
</dbReference>
<dbReference type="InterPro" id="IPR017703">
    <property type="entry name" value="YgfZ/GCV_T_CS"/>
</dbReference>
<dbReference type="PANTHER" id="PTHR22602:SF0">
    <property type="entry name" value="TRANSFERASE CAF17, MITOCHONDRIAL-RELATED"/>
    <property type="match status" value="1"/>
</dbReference>
<evidence type="ECO:0000313" key="3">
    <source>
        <dbReference type="Proteomes" id="UP000318359"/>
    </source>
</evidence>
<dbReference type="InterPro" id="IPR027266">
    <property type="entry name" value="TrmE/GcvT-like"/>
</dbReference>
<dbReference type="Gene3D" id="3.30.1360.120">
    <property type="entry name" value="Probable tRNA modification gtpase trme, domain 1"/>
    <property type="match status" value="1"/>
</dbReference>
<protein>
    <submittedName>
        <fullName evidence="2">Uncharacterized protein</fullName>
    </submittedName>
</protein>
<gene>
    <name evidence="2" type="ORF">EVB00_01445</name>
</gene>
<dbReference type="SUPFAM" id="SSF103025">
    <property type="entry name" value="Folate-binding domain"/>
    <property type="match status" value="1"/>
</dbReference>
<dbReference type="GO" id="GO:0016226">
    <property type="term" value="P:iron-sulfur cluster assembly"/>
    <property type="evidence" value="ECO:0007669"/>
    <property type="project" value="TreeGrafter"/>
</dbReference>
<dbReference type="PANTHER" id="PTHR22602">
    <property type="entry name" value="TRANSFERASE CAF17, MITOCHONDRIAL-RELATED"/>
    <property type="match status" value="1"/>
</dbReference>
<dbReference type="InterPro" id="IPR045179">
    <property type="entry name" value="YgfZ/GcvT"/>
</dbReference>
<keyword evidence="1" id="KW-0809">Transit peptide</keyword>
<comment type="caution">
    <text evidence="2">The sequence shown here is derived from an EMBL/GenBank/DDBJ whole genome shotgun (WGS) entry which is preliminary data.</text>
</comment>
<dbReference type="Proteomes" id="UP000318359">
    <property type="component" value="Unassembled WGS sequence"/>
</dbReference>
<sequence>MLNNLIKTGSTLLSNYEVLKLDGDIERVEDCLQGQVTSDINDLANENAQTSCLLDHKGFIQADFIIYRSKDVIYIIVESTLAEHLIDELDQVIKFYQVKITKTDEKVKGIVIKDGVDVEGSIYFKNNEFSLSIKLCPPNESIKESISFMEWKVFNKMLLNYVFVHTDINKYRPNELNYDKSRVSFTKGCYKGQEIIARVNYLGVNRREFVSGIISKDLEIDSRLKIHGEILEFSNKKIFSTHLKRDESETIVFESIDFIKYSNPS</sequence>
<dbReference type="EMBL" id="SHBM01000014">
    <property type="protein sequence ID" value="RZO18188.1"/>
    <property type="molecule type" value="Genomic_DNA"/>
</dbReference>
<evidence type="ECO:0000313" key="2">
    <source>
        <dbReference type="EMBL" id="RZO18188.1"/>
    </source>
</evidence>
<evidence type="ECO:0000256" key="1">
    <source>
        <dbReference type="ARBA" id="ARBA00022946"/>
    </source>
</evidence>
<dbReference type="Gene3D" id="2.40.30.160">
    <property type="match status" value="1"/>
</dbReference>
<dbReference type="AlphaFoldDB" id="A0A520MAG8"/>
<name>A0A520MAG8_9GAMM</name>
<accession>A0A520MAG8</accession>
<organism evidence="2 3">
    <name type="scientific">SAR86 cluster bacterium</name>
    <dbReference type="NCBI Taxonomy" id="2030880"/>
    <lineage>
        <taxon>Bacteria</taxon>
        <taxon>Pseudomonadati</taxon>
        <taxon>Pseudomonadota</taxon>
        <taxon>Gammaproteobacteria</taxon>
        <taxon>SAR86 cluster</taxon>
    </lineage>
</organism>
<reference evidence="2 3" key="1">
    <citation type="submission" date="2019-02" db="EMBL/GenBank/DDBJ databases">
        <title>Prokaryotic population dynamics and viral predation in marine succession experiment using metagenomics: the confinement effect.</title>
        <authorList>
            <person name="Haro-Moreno J.M."/>
            <person name="Rodriguez-Valera F."/>
            <person name="Lopez-Perez M."/>
        </authorList>
    </citation>
    <scope>NUCLEOTIDE SEQUENCE [LARGE SCALE GENOMIC DNA]</scope>
    <source>
        <strain evidence="2">MED-G167</strain>
    </source>
</reference>
<proteinExistence type="predicted"/>